<dbReference type="InterPro" id="IPR025405">
    <property type="entry name" value="DUF4131"/>
</dbReference>
<evidence type="ECO:0000256" key="4">
    <source>
        <dbReference type="ARBA" id="ARBA00022989"/>
    </source>
</evidence>
<dbReference type="CDD" id="cd07731">
    <property type="entry name" value="ComA-like_MBL-fold"/>
    <property type="match status" value="1"/>
</dbReference>
<keyword evidence="3 6" id="KW-0812">Transmembrane</keyword>
<dbReference type="OrthoDB" id="9761531at2"/>
<dbReference type="PATRIC" id="fig|1610491.3.peg.1027"/>
<keyword evidence="2" id="KW-1003">Cell membrane</keyword>
<evidence type="ECO:0000256" key="6">
    <source>
        <dbReference type="SAM" id="Phobius"/>
    </source>
</evidence>
<dbReference type="EMBL" id="LBNQ01000019">
    <property type="protein sequence ID" value="KKW68433.1"/>
    <property type="molecule type" value="Genomic_DNA"/>
</dbReference>
<feature type="transmembrane region" description="Helical" evidence="6">
    <location>
        <begin position="484"/>
        <end position="504"/>
    </location>
</feature>
<reference evidence="8 9" key="1">
    <citation type="submission" date="2015-05" db="EMBL/GenBank/DDBJ databases">
        <title>Draft genome sequence of Lampropedia sp. CT6, isolated from the microbial mat of a hot water spring, located at Manikaran, India.</title>
        <authorList>
            <person name="Tripathi C."/>
            <person name="Rani P."/>
            <person name="Mahato N.K."/>
            <person name="Lal R."/>
        </authorList>
    </citation>
    <scope>NUCLEOTIDE SEQUENCE [LARGE SCALE GENOMIC DNA]</scope>
    <source>
        <strain evidence="8 9">CT6</strain>
    </source>
</reference>
<keyword evidence="5 6" id="KW-0472">Membrane</keyword>
<gene>
    <name evidence="8" type="ORF">AAV94_04820</name>
</gene>
<evidence type="ECO:0000256" key="5">
    <source>
        <dbReference type="ARBA" id="ARBA00023136"/>
    </source>
</evidence>
<dbReference type="InterPro" id="IPR004797">
    <property type="entry name" value="Competence_ComEC/Rec2"/>
</dbReference>
<name>A0A0U1Q0Z5_9BURK</name>
<evidence type="ECO:0000313" key="9">
    <source>
        <dbReference type="Proteomes" id="UP000050580"/>
    </source>
</evidence>
<dbReference type="InterPro" id="IPR001279">
    <property type="entry name" value="Metallo-B-lactamas"/>
</dbReference>
<dbReference type="NCBIfam" id="TIGR00361">
    <property type="entry name" value="ComEC_Rec2"/>
    <property type="match status" value="1"/>
</dbReference>
<accession>A0A0U1Q0Z5</accession>
<organism evidence="8 9">
    <name type="scientific">Lampropedia cohaerens</name>
    <dbReference type="NCBI Taxonomy" id="1610491"/>
    <lineage>
        <taxon>Bacteria</taxon>
        <taxon>Pseudomonadati</taxon>
        <taxon>Pseudomonadota</taxon>
        <taxon>Betaproteobacteria</taxon>
        <taxon>Burkholderiales</taxon>
        <taxon>Comamonadaceae</taxon>
        <taxon>Lampropedia</taxon>
    </lineage>
</organism>
<proteinExistence type="predicted"/>
<dbReference type="InterPro" id="IPR035681">
    <property type="entry name" value="ComA-like_MBL"/>
</dbReference>
<dbReference type="RefSeq" id="WP_046741200.1">
    <property type="nucleotide sequence ID" value="NZ_LBNQ01000019.1"/>
</dbReference>
<comment type="subcellular location">
    <subcellularLocation>
        <location evidence="1">Cell membrane</location>
        <topology evidence="1">Multi-pass membrane protein</topology>
    </subcellularLocation>
</comment>
<dbReference type="Proteomes" id="UP000050580">
    <property type="component" value="Unassembled WGS sequence"/>
</dbReference>
<dbReference type="PANTHER" id="PTHR30619:SF1">
    <property type="entry name" value="RECOMBINATION PROTEIN 2"/>
    <property type="match status" value="1"/>
</dbReference>
<feature type="transmembrane region" description="Helical" evidence="6">
    <location>
        <begin position="30"/>
        <end position="50"/>
    </location>
</feature>
<dbReference type="STRING" id="1610491.AAV94_04820"/>
<evidence type="ECO:0000313" key="8">
    <source>
        <dbReference type="EMBL" id="KKW68433.1"/>
    </source>
</evidence>
<dbReference type="Gene3D" id="3.60.15.10">
    <property type="entry name" value="Ribonuclease Z/Hydroxyacylglutathione hydrolase-like"/>
    <property type="match status" value="1"/>
</dbReference>
<dbReference type="InterPro" id="IPR052159">
    <property type="entry name" value="Competence_DNA_uptake"/>
</dbReference>
<keyword evidence="9" id="KW-1185">Reference proteome</keyword>
<feature type="transmembrane region" description="Helical" evidence="6">
    <location>
        <begin position="511"/>
        <end position="535"/>
    </location>
</feature>
<dbReference type="AlphaFoldDB" id="A0A0U1Q0Z5"/>
<evidence type="ECO:0000256" key="3">
    <source>
        <dbReference type="ARBA" id="ARBA00022692"/>
    </source>
</evidence>
<dbReference type="InterPro" id="IPR036866">
    <property type="entry name" value="RibonucZ/Hydroxyglut_hydro"/>
</dbReference>
<dbReference type="SUPFAM" id="SSF56281">
    <property type="entry name" value="Metallo-hydrolase/oxidoreductase"/>
    <property type="match status" value="1"/>
</dbReference>
<comment type="caution">
    <text evidence="8">The sequence shown here is derived from an EMBL/GenBank/DDBJ whole genome shotgun (WGS) entry which is preliminary data.</text>
</comment>
<keyword evidence="4 6" id="KW-1133">Transmembrane helix</keyword>
<dbReference type="PANTHER" id="PTHR30619">
    <property type="entry name" value="DNA INTERNALIZATION/COMPETENCE PROTEIN COMEC/REC2"/>
    <property type="match status" value="1"/>
</dbReference>
<dbReference type="NCBIfam" id="TIGR00360">
    <property type="entry name" value="ComEC_N-term"/>
    <property type="match status" value="1"/>
</dbReference>
<protein>
    <recommendedName>
        <fullName evidence="7">Metallo-beta-lactamase domain-containing protein</fullName>
    </recommendedName>
</protein>
<dbReference type="Pfam" id="PF00753">
    <property type="entry name" value="Lactamase_B"/>
    <property type="match status" value="1"/>
</dbReference>
<dbReference type="Pfam" id="PF03772">
    <property type="entry name" value="Competence"/>
    <property type="match status" value="1"/>
</dbReference>
<dbReference type="Pfam" id="PF13567">
    <property type="entry name" value="DUF4131"/>
    <property type="match status" value="1"/>
</dbReference>
<feature type="transmembrane region" description="Helical" evidence="6">
    <location>
        <begin position="555"/>
        <end position="576"/>
    </location>
</feature>
<feature type="transmembrane region" description="Helical" evidence="6">
    <location>
        <begin position="421"/>
        <end position="438"/>
    </location>
</feature>
<feature type="transmembrane region" description="Helical" evidence="6">
    <location>
        <begin position="62"/>
        <end position="84"/>
    </location>
</feature>
<dbReference type="GO" id="GO:0030420">
    <property type="term" value="P:establishment of competence for transformation"/>
    <property type="evidence" value="ECO:0007669"/>
    <property type="project" value="InterPro"/>
</dbReference>
<feature type="transmembrane region" description="Helical" evidence="6">
    <location>
        <begin position="317"/>
        <end position="337"/>
    </location>
</feature>
<sequence>MAWGALLLGGAVTGLGLQLRQPALWSGWEYGALGLCGAALLAAAVVGCCLRHQSVFHWHMAARVAAAVGVALLAFAWAGGRAAWFNAGAMPPQWHGMDVRVQGVVAAMPRWNTDGVRFRFAPERAERLDGTSLELPQLMDVSWYAAERFGTAGQSPTQPLDETAARCAVRERLPDLQPGDRLALVVRLRVPHGSFNPPLFDYEQWLWQQSVQATAYVRQGPAVEEPVVLGHTGRYRLQRWRHLVRERIQRALLAPRAWQATTGAQLAAPTVANPPCLKDQTLRMRSTGVLAALVTGEQRAIEQEDWEVFRITGVAHLMAISGLHITMFAAFAMAVVGRVWRRSTHLMHACPAPLAARWGGLALAALYALFSGWGVPAQRTVWMLATWVVVQSLGVRWPWHATLMLAAAVVLTIDPWALQQAGFWLSFVAVAVLMVLASDTTGSPDRRATAAQAVLPRRGGLQVLWHAACRACSQLWQLQWRLSLVLVPLTVALFGQVAWVGLIANLVAIPVVTAVVTPLAMLGAIVPVLLPLPAWTMERLLQFLQWLARWPAAELMWPQVPWGWALVGLAGAIVMVGRWPPWLRLQGAVCLGAMLLWRPPLPPAGEFHLTALDVGQGSAVLVQTHRHTLLYDTGPRYSAWRDAGQSVVVPYLHARGLRPDLLVLSHIDSDHTGGAASVLEAFSATAVLPVLAPFAADQWLSRQAAPDQGALTLDGWRQCAAGLQWQWDGVTFEVLYPDAMQLERWRSAEAAGRAAVPTNATSCVLRVRSASGRTALLTGDIGRLEEFELVRRSGAELAADWLLVPHHGSRGGTSERFVSAVTPRFAVVQAGFRNQFNHPHPAVVQRLQSRSATVLTTPQCGALQWSSARPQEMVCSREVRRRSWHRPPQALWQAR</sequence>
<feature type="transmembrane region" description="Helical" evidence="6">
    <location>
        <begin position="358"/>
        <end position="377"/>
    </location>
</feature>
<dbReference type="InterPro" id="IPR004477">
    <property type="entry name" value="ComEC_N"/>
</dbReference>
<dbReference type="SMART" id="SM00849">
    <property type="entry name" value="Lactamase_B"/>
    <property type="match status" value="1"/>
</dbReference>
<evidence type="ECO:0000259" key="7">
    <source>
        <dbReference type="SMART" id="SM00849"/>
    </source>
</evidence>
<feature type="domain" description="Metallo-beta-lactamase" evidence="7">
    <location>
        <begin position="616"/>
        <end position="832"/>
    </location>
</feature>
<evidence type="ECO:0000256" key="1">
    <source>
        <dbReference type="ARBA" id="ARBA00004651"/>
    </source>
</evidence>
<evidence type="ECO:0000256" key="2">
    <source>
        <dbReference type="ARBA" id="ARBA00022475"/>
    </source>
</evidence>
<dbReference type="GO" id="GO:0005886">
    <property type="term" value="C:plasma membrane"/>
    <property type="evidence" value="ECO:0007669"/>
    <property type="project" value="UniProtKB-SubCell"/>
</dbReference>